<accession>A0ABV0SDM0</accession>
<evidence type="ECO:0000256" key="1">
    <source>
        <dbReference type="SAM" id="MobiDB-lite"/>
    </source>
</evidence>
<keyword evidence="3" id="KW-1185">Reference proteome</keyword>
<organism evidence="2 3">
    <name type="scientific">Xenoophorus captivus</name>
    <dbReference type="NCBI Taxonomy" id="1517983"/>
    <lineage>
        <taxon>Eukaryota</taxon>
        <taxon>Metazoa</taxon>
        <taxon>Chordata</taxon>
        <taxon>Craniata</taxon>
        <taxon>Vertebrata</taxon>
        <taxon>Euteleostomi</taxon>
        <taxon>Actinopterygii</taxon>
        <taxon>Neopterygii</taxon>
        <taxon>Teleostei</taxon>
        <taxon>Neoteleostei</taxon>
        <taxon>Acanthomorphata</taxon>
        <taxon>Ovalentaria</taxon>
        <taxon>Atherinomorphae</taxon>
        <taxon>Cyprinodontiformes</taxon>
        <taxon>Goodeidae</taxon>
        <taxon>Xenoophorus</taxon>
    </lineage>
</organism>
<comment type="caution">
    <text evidence="2">The sequence shown here is derived from an EMBL/GenBank/DDBJ whole genome shotgun (WGS) entry which is preliminary data.</text>
</comment>
<dbReference type="EMBL" id="JAHRIN010076866">
    <property type="protein sequence ID" value="MEQ2218384.1"/>
    <property type="molecule type" value="Genomic_DNA"/>
</dbReference>
<proteinExistence type="predicted"/>
<feature type="compositionally biased region" description="Polar residues" evidence="1">
    <location>
        <begin position="17"/>
        <end position="28"/>
    </location>
</feature>
<name>A0ABV0SDM0_9TELE</name>
<feature type="non-terminal residue" evidence="2">
    <location>
        <position position="1"/>
    </location>
</feature>
<dbReference type="Proteomes" id="UP001434883">
    <property type="component" value="Unassembled WGS sequence"/>
</dbReference>
<feature type="region of interest" description="Disordered" evidence="1">
    <location>
        <begin position="1"/>
        <end position="78"/>
    </location>
</feature>
<evidence type="ECO:0000313" key="3">
    <source>
        <dbReference type="Proteomes" id="UP001434883"/>
    </source>
</evidence>
<reference evidence="2 3" key="1">
    <citation type="submission" date="2021-06" db="EMBL/GenBank/DDBJ databases">
        <authorList>
            <person name="Palmer J.M."/>
        </authorList>
    </citation>
    <scope>NUCLEOTIDE SEQUENCE [LARGE SCALE GENOMIC DNA]</scope>
    <source>
        <strain evidence="2 3">XC_2019</strain>
        <tissue evidence="2">Muscle</tissue>
    </source>
</reference>
<feature type="compositionally biased region" description="Basic and acidic residues" evidence="1">
    <location>
        <begin position="36"/>
        <end position="45"/>
    </location>
</feature>
<evidence type="ECO:0000313" key="2">
    <source>
        <dbReference type="EMBL" id="MEQ2218384.1"/>
    </source>
</evidence>
<sequence length="97" mass="9917">VLSTTRKHNPALDSAYGKTTPTSASTTHHGAAFPKEAGDSERGTGPDRLPPVGEQGSPDSEPISVEMEGKGEGHASSLNSDLQGIALLGPDLLTAHC</sequence>
<gene>
    <name evidence="2" type="ORF">XENOCAPTIV_002445</name>
</gene>
<protein>
    <submittedName>
        <fullName evidence="2">Uncharacterized protein</fullName>
    </submittedName>
</protein>